<dbReference type="GO" id="GO:0071897">
    <property type="term" value="P:DNA biosynthetic process"/>
    <property type="evidence" value="ECO:0007669"/>
    <property type="project" value="UniProtKB-ARBA"/>
</dbReference>
<dbReference type="PANTHER" id="PTHR46599">
    <property type="entry name" value="PIGGYBAC TRANSPOSABLE ELEMENT-DERIVED PROTEIN 4"/>
    <property type="match status" value="1"/>
</dbReference>
<name>A0ABD2WI95_9HYME</name>
<dbReference type="PANTHER" id="PTHR46599:SF3">
    <property type="entry name" value="PIGGYBAC TRANSPOSABLE ELEMENT-DERIVED PROTEIN 4"/>
    <property type="match status" value="1"/>
</dbReference>
<dbReference type="InterPro" id="IPR043502">
    <property type="entry name" value="DNA/RNA_pol_sf"/>
</dbReference>
<dbReference type="SUPFAM" id="SSF56672">
    <property type="entry name" value="DNA/RNA polymerases"/>
    <property type="match status" value="1"/>
</dbReference>
<keyword evidence="4" id="KW-1185">Reference proteome</keyword>
<gene>
    <name evidence="3" type="ORF">TKK_013119</name>
</gene>
<dbReference type="Proteomes" id="UP001627154">
    <property type="component" value="Unassembled WGS sequence"/>
</dbReference>
<comment type="caution">
    <text evidence="3">The sequence shown here is derived from an EMBL/GenBank/DDBJ whole genome shotgun (WGS) entry which is preliminary data.</text>
</comment>
<organism evidence="3 4">
    <name type="scientific">Trichogramma kaykai</name>
    <dbReference type="NCBI Taxonomy" id="54128"/>
    <lineage>
        <taxon>Eukaryota</taxon>
        <taxon>Metazoa</taxon>
        <taxon>Ecdysozoa</taxon>
        <taxon>Arthropoda</taxon>
        <taxon>Hexapoda</taxon>
        <taxon>Insecta</taxon>
        <taxon>Pterygota</taxon>
        <taxon>Neoptera</taxon>
        <taxon>Endopterygota</taxon>
        <taxon>Hymenoptera</taxon>
        <taxon>Apocrita</taxon>
        <taxon>Proctotrupomorpha</taxon>
        <taxon>Chalcidoidea</taxon>
        <taxon>Trichogrammatidae</taxon>
        <taxon>Trichogramma</taxon>
    </lineage>
</organism>
<proteinExistence type="predicted"/>
<evidence type="ECO:0008006" key="5">
    <source>
        <dbReference type="Google" id="ProtNLM"/>
    </source>
</evidence>
<dbReference type="AlphaFoldDB" id="A0ABD2WI95"/>
<evidence type="ECO:0000259" key="1">
    <source>
        <dbReference type="Pfam" id="PF13843"/>
    </source>
</evidence>
<dbReference type="EMBL" id="JBJJXI010000106">
    <property type="protein sequence ID" value="KAL3392291.1"/>
    <property type="molecule type" value="Genomic_DNA"/>
</dbReference>
<dbReference type="Pfam" id="PF17919">
    <property type="entry name" value="RT_RNaseH_2"/>
    <property type="match status" value="1"/>
</dbReference>
<evidence type="ECO:0000313" key="4">
    <source>
        <dbReference type="Proteomes" id="UP001627154"/>
    </source>
</evidence>
<protein>
    <recommendedName>
        <fullName evidence="5">Reverse transcriptase/retrotransposon-derived protein RNase H-like domain-containing protein</fullName>
    </recommendedName>
</protein>
<dbReference type="Pfam" id="PF13843">
    <property type="entry name" value="DDE_Tnp_1_7"/>
    <property type="match status" value="1"/>
</dbReference>
<evidence type="ECO:0000313" key="3">
    <source>
        <dbReference type="EMBL" id="KAL3392291.1"/>
    </source>
</evidence>
<feature type="domain" description="Reverse transcriptase/retrotransposon-derived protein RNase H-like" evidence="2">
    <location>
        <begin position="22"/>
        <end position="79"/>
    </location>
</feature>
<sequence length="435" mass="50206">MQAHLNKYLKDSRKKDKRPINWDDDASKAFETCRQSLVDVVSLAYPQSNAEICVVTDASDFAMGTALEQQVDGRSFIVATDHKPLIYAHSHAHGSAPSGRLQQMIYLTQFDITHQHLPGWANNVANALSRIVETADVLNLDSISLPSLLDLEKLASLQASDTELPEILQDSTHPLKLVKMPLGAEKIDIYVENRDNNIRPYLPLALSRKVFDSLHAYTHPSIRTMKSLIGEDEPNDDENDNFDYFVEYDYEYISENEILYNNDFYSLIKDFTGLPSHIVKNTPLNGRKPIDYFERIMDDNLLEVIVQETNLYQFQNPTQKPDRQKMKVWKNLGNDELKKFLGLTILMGHVKKVALDDNGSRNPLLDTPIFHQTMPRNRFEQILQFLHFQNNETLLNHPLKKIKTIIDDLNTKFANFLQTGRNLSYEKNHMMYWHD</sequence>
<dbReference type="InterPro" id="IPR029526">
    <property type="entry name" value="PGBD"/>
</dbReference>
<evidence type="ECO:0000259" key="2">
    <source>
        <dbReference type="Pfam" id="PF17919"/>
    </source>
</evidence>
<dbReference type="InterPro" id="IPR041577">
    <property type="entry name" value="RT_RNaseH_2"/>
</dbReference>
<feature type="domain" description="PiggyBac transposable element-derived protein" evidence="1">
    <location>
        <begin position="289"/>
        <end position="424"/>
    </location>
</feature>
<reference evidence="3 4" key="1">
    <citation type="journal article" date="2024" name="bioRxiv">
        <title>A reference genome for Trichogramma kaykai: A tiny desert-dwelling parasitoid wasp with competing sex-ratio distorters.</title>
        <authorList>
            <person name="Culotta J."/>
            <person name="Lindsey A.R."/>
        </authorList>
    </citation>
    <scope>NUCLEOTIDE SEQUENCE [LARGE SCALE GENOMIC DNA]</scope>
    <source>
        <strain evidence="3 4">KSX58</strain>
    </source>
</reference>
<accession>A0ABD2WI95</accession>